<keyword evidence="4 7" id="KW-0812">Transmembrane</keyword>
<evidence type="ECO:0000256" key="2">
    <source>
        <dbReference type="ARBA" id="ARBA00008806"/>
    </source>
</evidence>
<protein>
    <submittedName>
        <fullName evidence="8">Type IV secretory system conjugative DNA transfer family protein</fullName>
    </submittedName>
</protein>
<evidence type="ECO:0000313" key="8">
    <source>
        <dbReference type="EMBL" id="MBC3540615.1"/>
    </source>
</evidence>
<evidence type="ECO:0000256" key="1">
    <source>
        <dbReference type="ARBA" id="ARBA00004651"/>
    </source>
</evidence>
<dbReference type="EMBL" id="JACOAF010000030">
    <property type="protein sequence ID" value="MBC3540615.1"/>
    <property type="molecule type" value="Genomic_DNA"/>
</dbReference>
<evidence type="ECO:0000256" key="5">
    <source>
        <dbReference type="ARBA" id="ARBA00022989"/>
    </source>
</evidence>
<dbReference type="InterPro" id="IPR003688">
    <property type="entry name" value="TraG/VirD4"/>
</dbReference>
<organism evidence="8 9">
    <name type="scientific">Rufibacter sediminis</name>
    <dbReference type="NCBI Taxonomy" id="2762756"/>
    <lineage>
        <taxon>Bacteria</taxon>
        <taxon>Pseudomonadati</taxon>
        <taxon>Bacteroidota</taxon>
        <taxon>Cytophagia</taxon>
        <taxon>Cytophagales</taxon>
        <taxon>Hymenobacteraceae</taxon>
        <taxon>Rufibacter</taxon>
    </lineage>
</organism>
<proteinExistence type="inferred from homology"/>
<dbReference type="Proteomes" id="UP000659698">
    <property type="component" value="Unassembled WGS sequence"/>
</dbReference>
<comment type="subcellular location">
    <subcellularLocation>
        <location evidence="1">Cell membrane</location>
        <topology evidence="1">Multi-pass membrane protein</topology>
    </subcellularLocation>
</comment>
<comment type="caution">
    <text evidence="8">The sequence shown here is derived from an EMBL/GenBank/DDBJ whole genome shotgun (WGS) entry which is preliminary data.</text>
</comment>
<evidence type="ECO:0000313" key="9">
    <source>
        <dbReference type="Proteomes" id="UP000659698"/>
    </source>
</evidence>
<dbReference type="RefSeq" id="WP_186638619.1">
    <property type="nucleotide sequence ID" value="NZ_JACOAF010000030.1"/>
</dbReference>
<keyword evidence="6 7" id="KW-0472">Membrane</keyword>
<evidence type="ECO:0000256" key="3">
    <source>
        <dbReference type="ARBA" id="ARBA00022475"/>
    </source>
</evidence>
<accession>A0ABR6VUM0</accession>
<dbReference type="InterPro" id="IPR051539">
    <property type="entry name" value="T4SS-coupling_protein"/>
</dbReference>
<dbReference type="Pfam" id="PF02534">
    <property type="entry name" value="T4SS-DNA_transf"/>
    <property type="match status" value="1"/>
</dbReference>
<reference evidence="8 9" key="1">
    <citation type="journal article" date="2019" name="Int. J. Syst. Evol. Microbiol.">
        <title>Rufibacter sediminis sp. nov., isolated from freshwater lake sediment.</title>
        <authorList>
            <person name="Qu J.H."/>
            <person name="Zhang L.J."/>
            <person name="Fu Y.H."/>
            <person name="Li H.F."/>
        </authorList>
    </citation>
    <scope>NUCLEOTIDE SEQUENCE [LARGE SCALE GENOMIC DNA]</scope>
    <source>
        <strain evidence="8 9">H-1</strain>
    </source>
</reference>
<dbReference type="CDD" id="cd01127">
    <property type="entry name" value="TrwB_TraG_TraD_VirD4"/>
    <property type="match status" value="1"/>
</dbReference>
<name>A0ABR6VUM0_9BACT</name>
<evidence type="ECO:0000256" key="7">
    <source>
        <dbReference type="SAM" id="Phobius"/>
    </source>
</evidence>
<evidence type="ECO:0000256" key="6">
    <source>
        <dbReference type="ARBA" id="ARBA00023136"/>
    </source>
</evidence>
<dbReference type="Gene3D" id="3.40.50.300">
    <property type="entry name" value="P-loop containing nucleotide triphosphate hydrolases"/>
    <property type="match status" value="1"/>
</dbReference>
<gene>
    <name evidence="8" type="ORF">H7U12_13055</name>
</gene>
<dbReference type="PANTHER" id="PTHR37937">
    <property type="entry name" value="CONJUGATIVE TRANSFER: DNA TRANSPORT"/>
    <property type="match status" value="1"/>
</dbReference>
<comment type="similarity">
    <text evidence="2">Belongs to the VirD4/TraG family.</text>
</comment>
<keyword evidence="3" id="KW-1003">Cell membrane</keyword>
<keyword evidence="9" id="KW-1185">Reference proteome</keyword>
<evidence type="ECO:0000256" key="4">
    <source>
        <dbReference type="ARBA" id="ARBA00022692"/>
    </source>
</evidence>
<dbReference type="SUPFAM" id="SSF52540">
    <property type="entry name" value="P-loop containing nucleoside triphosphate hydrolases"/>
    <property type="match status" value="1"/>
</dbReference>
<sequence length="524" mass="58901">MALTKPKAALILVGMFAFSALMFPFGFYGLGIFTFLATFIVALILASRLKKIADKGRLSEHGTADWATIDEFMKVNKNGTEEKGLWIGGGVFRNKSGHLITFAPSGSGKGTSLIIPALLTVPSGSIVVTDPKGENACITAKAQAIGHQQRVFILDPWNEQEKLQASHGIPPSGFNPFDFLRSSGDEMADSCDMISYYLIPANESSDPYWNDKARSVIKLMLLHILTALPKEEQSFWTLYKFLRLDDTEFARLLANMKRNKAFDGMIEAGANDLKSLAMSEKTFASVMSNAQNATRIFESPQLRKSLEKSEFNPFDLANGKSTVYVVIPERYMTSHAAWLRIVIGLCLKAVNSRPNKRVTFILDEFAVLGKMSDVQNAYAYGRGQNIVMWTFMQSIAQLKEIYGPDGMNSFINNSSVLHAFNLRDTFSLEYISKMLGVSTIMKERDTAPRLLMTPDEVASCDRIIAIAENKKYQMMKRHYYQPWWKAYSENEIDTSDRKAIKSGKLKDEWYEYFQEVADPAPRVH</sequence>
<dbReference type="InterPro" id="IPR027417">
    <property type="entry name" value="P-loop_NTPase"/>
</dbReference>
<feature type="transmembrane region" description="Helical" evidence="7">
    <location>
        <begin position="32"/>
        <end position="49"/>
    </location>
</feature>
<dbReference type="PANTHER" id="PTHR37937:SF1">
    <property type="entry name" value="CONJUGATIVE TRANSFER: DNA TRANSPORT"/>
    <property type="match status" value="1"/>
</dbReference>
<keyword evidence="5 7" id="KW-1133">Transmembrane helix</keyword>